<evidence type="ECO:0000313" key="2">
    <source>
        <dbReference type="Proteomes" id="UP000245680"/>
    </source>
</evidence>
<name>A0A2V2LG07_9RHOB</name>
<dbReference type="Proteomes" id="UP000245680">
    <property type="component" value="Unassembled WGS sequence"/>
</dbReference>
<proteinExistence type="predicted"/>
<dbReference type="Gene3D" id="3.40.50.2000">
    <property type="entry name" value="Glycogen Phosphorylase B"/>
    <property type="match status" value="1"/>
</dbReference>
<keyword evidence="2" id="KW-1185">Reference proteome</keyword>
<dbReference type="SUPFAM" id="SSF53756">
    <property type="entry name" value="UDP-Glycosyltransferase/glycogen phosphorylase"/>
    <property type="match status" value="1"/>
</dbReference>
<evidence type="ECO:0000313" key="1">
    <source>
        <dbReference type="EMBL" id="PWR02127.1"/>
    </source>
</evidence>
<sequence>MALRAYGRAQFDTARTLAEASLELGEERFEPWLLIAEAHLEAGREAAAVGALTRARAVAPKEPEVLARLTLVLSQMGHAEAAAEAARCWRAAVPGDKDAAVQEALNRARAGLPGAADAFAAILARDPSNNAAAYGAAMLHLGAGDFARGWPLFERRHCLDPHFVPLPLPRWRGESLVGRTLAVVPEGGHGDAIWSMRFLPRLAALGAEVRLLERSALTALFADLDGVTDQCAAVPEDTDFWVPSLSVPAILNLAAPEPQCARLSARPFEGLDQLIDRARGRKKVGLIWSGSVSYGGNRQRAAGLADFLPLLDVPDVQLYSLQKGPPQAELAEAGLGDLLIDCHDFDFAETAALLQRLDLMIMTDSAVAHLAGSLGRPVWLMLDRAPFWYFAGTGERSVWYPSMRLFRQDRPGDWSGPVARIRKELFVS</sequence>
<reference evidence="1 2" key="1">
    <citation type="submission" date="2018-05" db="EMBL/GenBank/DDBJ databases">
        <title>Rhodobacteraceae gen. nov., sp. nov. isolated from sea water.</title>
        <authorList>
            <person name="Ren Y."/>
        </authorList>
    </citation>
    <scope>NUCLEOTIDE SEQUENCE [LARGE SCALE GENOMIC DNA]</scope>
    <source>
        <strain evidence="1 2">TG-679</strain>
    </source>
</reference>
<dbReference type="AlphaFoldDB" id="A0A2V2LG07"/>
<protein>
    <submittedName>
        <fullName evidence="1">Uncharacterized protein</fullName>
    </submittedName>
</protein>
<dbReference type="OrthoDB" id="6193797at2"/>
<dbReference type="InterPro" id="IPR011990">
    <property type="entry name" value="TPR-like_helical_dom_sf"/>
</dbReference>
<dbReference type="Gene3D" id="1.25.40.10">
    <property type="entry name" value="Tetratricopeptide repeat domain"/>
    <property type="match status" value="1"/>
</dbReference>
<comment type="caution">
    <text evidence="1">The sequence shown here is derived from an EMBL/GenBank/DDBJ whole genome shotgun (WGS) entry which is preliminary data.</text>
</comment>
<dbReference type="SUPFAM" id="SSF48452">
    <property type="entry name" value="TPR-like"/>
    <property type="match status" value="1"/>
</dbReference>
<dbReference type="EMBL" id="QGKU01000040">
    <property type="protein sequence ID" value="PWR02127.1"/>
    <property type="molecule type" value="Genomic_DNA"/>
</dbReference>
<gene>
    <name evidence="1" type="ORF">DKT77_13300</name>
</gene>
<organism evidence="1 2">
    <name type="scientific">Meridianimarinicoccus roseus</name>
    <dbReference type="NCBI Taxonomy" id="2072018"/>
    <lineage>
        <taxon>Bacteria</taxon>
        <taxon>Pseudomonadati</taxon>
        <taxon>Pseudomonadota</taxon>
        <taxon>Alphaproteobacteria</taxon>
        <taxon>Rhodobacterales</taxon>
        <taxon>Paracoccaceae</taxon>
        <taxon>Meridianimarinicoccus</taxon>
    </lineage>
</organism>
<accession>A0A2V2LG07</accession>
<dbReference type="RefSeq" id="WP_109812191.1">
    <property type="nucleotide sequence ID" value="NZ_QGKU01000040.1"/>
</dbReference>